<dbReference type="KEGG" id="ssm:Spirs_2823"/>
<evidence type="ECO:0000313" key="2">
    <source>
        <dbReference type="Proteomes" id="UP000002318"/>
    </source>
</evidence>
<dbReference type="InterPro" id="IPR021352">
    <property type="entry name" value="DUF2971"/>
</dbReference>
<evidence type="ECO:0008006" key="3">
    <source>
        <dbReference type="Google" id="ProtNLM"/>
    </source>
</evidence>
<proteinExistence type="predicted"/>
<sequence>MEDKYFDEIDKEAIDTLFKEMDVKIDKKVDTVYHYTTKSTLFNIVENCSLRFSNIYRLNDPLEIEFGLSVIKKIFKDESTVLEIISDYERKAIYDADFYIFSTSAEHDIHQQWINYAERGKGVAIGFNRIKFFEKIKEKMGEGSLCYIYPVVYYDEKLEIVDQRIYDFENTIYNHMTSIVNENNKYSETIQKELINLILIMASLIKNEFHKEEQEWRYFILSNKKNFTKYILKDKEIQQIVEIVFNYKNDYQNKLNVGISKVILGPHVSNDDIVKQEIYSYLSDKIDGSEIMISRSRGYIR</sequence>
<dbReference type="STRING" id="573413.Spirs_2823"/>
<dbReference type="Proteomes" id="UP000002318">
    <property type="component" value="Chromosome"/>
</dbReference>
<organism evidence="1 2">
    <name type="scientific">Sediminispirochaeta smaragdinae (strain DSM 11293 / JCM 15392 / SEBR 4228)</name>
    <name type="common">Spirochaeta smaragdinae</name>
    <dbReference type="NCBI Taxonomy" id="573413"/>
    <lineage>
        <taxon>Bacteria</taxon>
        <taxon>Pseudomonadati</taxon>
        <taxon>Spirochaetota</taxon>
        <taxon>Spirochaetia</taxon>
        <taxon>Spirochaetales</taxon>
        <taxon>Spirochaetaceae</taxon>
        <taxon>Sediminispirochaeta</taxon>
    </lineage>
</organism>
<protein>
    <recommendedName>
        <fullName evidence="3">DUF2971 domain-containing protein</fullName>
    </recommendedName>
</protein>
<reference evidence="1 2" key="1">
    <citation type="journal article" date="2010" name="Stand. Genomic Sci.">
        <title>Complete genome sequence of Spirochaeta smaragdinae type strain (SEBR 4228).</title>
        <authorList>
            <person name="Mavromatis K."/>
            <person name="Yasawong M."/>
            <person name="Chertkov O."/>
            <person name="Lapidus A."/>
            <person name="Lucas S."/>
            <person name="Nolan M."/>
            <person name="Del Rio T.G."/>
            <person name="Tice H."/>
            <person name="Cheng J.F."/>
            <person name="Pitluck S."/>
            <person name="Liolios K."/>
            <person name="Ivanova N."/>
            <person name="Tapia R."/>
            <person name="Han C."/>
            <person name="Bruce D."/>
            <person name="Goodwin L."/>
            <person name="Pati A."/>
            <person name="Chen A."/>
            <person name="Palaniappan K."/>
            <person name="Land M."/>
            <person name="Hauser L."/>
            <person name="Chang Y.J."/>
            <person name="Jeffries C.D."/>
            <person name="Detter J.C."/>
            <person name="Rohde M."/>
            <person name="Brambilla E."/>
            <person name="Spring S."/>
            <person name="Goker M."/>
            <person name="Sikorski J."/>
            <person name="Woyke T."/>
            <person name="Bristow J."/>
            <person name="Eisen J.A."/>
            <person name="Markowitz V."/>
            <person name="Hugenholtz P."/>
            <person name="Klenk H.P."/>
            <person name="Kyrpides N.C."/>
        </authorList>
    </citation>
    <scope>NUCLEOTIDE SEQUENCE [LARGE SCALE GENOMIC DNA]</scope>
    <source>
        <strain evidence="2">DSM 11293 / JCM 15392 / SEBR 4228</strain>
    </source>
</reference>
<dbReference type="Pfam" id="PF11185">
    <property type="entry name" value="DUF2971"/>
    <property type="match status" value="1"/>
</dbReference>
<dbReference type="OrthoDB" id="344949at2"/>
<name>E1R241_SEDSS</name>
<dbReference type="AlphaFoldDB" id="E1R241"/>
<evidence type="ECO:0000313" key="1">
    <source>
        <dbReference type="EMBL" id="ADK81926.1"/>
    </source>
</evidence>
<accession>E1R241</accession>
<gene>
    <name evidence="1" type="ordered locus">Spirs_2823</name>
</gene>
<dbReference type="HOGENOM" id="CLU_924105_0_0_12"/>
<dbReference type="EMBL" id="CP002116">
    <property type="protein sequence ID" value="ADK81926.1"/>
    <property type="molecule type" value="Genomic_DNA"/>
</dbReference>
<keyword evidence="2" id="KW-1185">Reference proteome</keyword>
<dbReference type="RefSeq" id="WP_013255385.1">
    <property type="nucleotide sequence ID" value="NC_014364.1"/>
</dbReference>